<dbReference type="Gene3D" id="3.30.420.40">
    <property type="match status" value="1"/>
</dbReference>
<dbReference type="OrthoDB" id="9768323at2"/>
<dbReference type="InterPro" id="IPR008040">
    <property type="entry name" value="Hydant_A_N"/>
</dbReference>
<dbReference type="Pfam" id="PF01968">
    <property type="entry name" value="Hydantoinase_A"/>
    <property type="match status" value="1"/>
</dbReference>
<dbReference type="GO" id="GO:0016787">
    <property type="term" value="F:hydrolase activity"/>
    <property type="evidence" value="ECO:0007669"/>
    <property type="project" value="InterPro"/>
</dbReference>
<evidence type="ECO:0000313" key="3">
    <source>
        <dbReference type="EMBL" id="OWQ83792.1"/>
    </source>
</evidence>
<keyword evidence="4" id="KW-1185">Reference proteome</keyword>
<evidence type="ECO:0000259" key="2">
    <source>
        <dbReference type="Pfam" id="PF05378"/>
    </source>
</evidence>
<feature type="domain" description="Hydantoinase A/oxoprolinase" evidence="1">
    <location>
        <begin position="192"/>
        <end position="359"/>
    </location>
</feature>
<sequence length="520" mass="53842">MIRVGIDVGGTNTDAVVMRGREVLCGLKTPTTADVIGGVAQALRDVVAGAGVARTQIGAVMIGTTHFTNALVERRKLSRVGVLRLALPATRGLPPGSDWPEDFQAAVEMHWRLAHGGYEYDGRPLGTPDPAEILGHARAFADLGLKDIAVSGAFSILNDAQETAAAELIRQVIPDARLTLSSQIGRLGLLERENAAILNACLGPLGLEVIAAFRQALAESGITAPFYLTQNDGTLMAAEQAARFPILTVASGPTNSMRGAAFLSGEKNAIVVDIGGTTSDVGVLQGGFPRQAGVAVEVGGVRTNFRMPDVYSIGLGGGSLVASDFGSLGPQSVGYAIHSKALVFGGGTLTATDIAVAAGVARLGDPTRVADLPWNGVRTCYELLQLMVFNAVERMRTSAEPLPVIVVGGGSILLGDELRGQPVTTPPHFGCANAVGAAMAQVSGEVDRVMDLDKFSREEAIAIVREAAETRAVAAGAARDTLAVIDVEDVPLAYIGGNATRIRVRVVGDLNEQATKGGSA</sequence>
<protein>
    <submittedName>
        <fullName evidence="3">Hydantoinase subunit beta</fullName>
    </submittedName>
</protein>
<feature type="domain" description="Hydantoinase/oxoprolinase N-terminal" evidence="2">
    <location>
        <begin position="3"/>
        <end position="172"/>
    </location>
</feature>
<dbReference type="Pfam" id="PF05378">
    <property type="entry name" value="Hydant_A_N"/>
    <property type="match status" value="1"/>
</dbReference>
<evidence type="ECO:0000259" key="1">
    <source>
        <dbReference type="Pfam" id="PF01968"/>
    </source>
</evidence>
<dbReference type="PANTHER" id="PTHR11365">
    <property type="entry name" value="5-OXOPROLINASE RELATED"/>
    <property type="match status" value="1"/>
</dbReference>
<dbReference type="RefSeq" id="WP_088388058.1">
    <property type="nucleotide sequence ID" value="NZ_NIOF01000019.1"/>
</dbReference>
<gene>
    <name evidence="3" type="ORF">CDN99_25320</name>
</gene>
<comment type="caution">
    <text evidence="3">The sequence shown here is derived from an EMBL/GenBank/DDBJ whole genome shotgun (WGS) entry which is preliminary data.</text>
</comment>
<dbReference type="SUPFAM" id="SSF53067">
    <property type="entry name" value="Actin-like ATPase domain"/>
    <property type="match status" value="2"/>
</dbReference>
<dbReference type="AlphaFoldDB" id="A0A246IU94"/>
<organism evidence="3 4">
    <name type="scientific">Roseateles aquatilis</name>
    <dbReference type="NCBI Taxonomy" id="431061"/>
    <lineage>
        <taxon>Bacteria</taxon>
        <taxon>Pseudomonadati</taxon>
        <taxon>Pseudomonadota</taxon>
        <taxon>Betaproteobacteria</taxon>
        <taxon>Burkholderiales</taxon>
        <taxon>Sphaerotilaceae</taxon>
        <taxon>Roseateles</taxon>
    </lineage>
</organism>
<dbReference type="InterPro" id="IPR002821">
    <property type="entry name" value="Hydantoinase_A"/>
</dbReference>
<dbReference type="Proteomes" id="UP000197468">
    <property type="component" value="Unassembled WGS sequence"/>
</dbReference>
<evidence type="ECO:0000313" key="4">
    <source>
        <dbReference type="Proteomes" id="UP000197468"/>
    </source>
</evidence>
<reference evidence="3 4" key="1">
    <citation type="journal article" date="2008" name="Int. J. Syst. Evol. Microbiol.">
        <title>Description of Roseateles aquatilis sp. nov. and Roseateles terrae sp. nov., in the class Betaproteobacteria, and emended description of the genus Roseateles.</title>
        <authorList>
            <person name="Gomila M."/>
            <person name="Bowien B."/>
            <person name="Falsen E."/>
            <person name="Moore E.R."/>
            <person name="Lalucat J."/>
        </authorList>
    </citation>
    <scope>NUCLEOTIDE SEQUENCE [LARGE SCALE GENOMIC DNA]</scope>
    <source>
        <strain evidence="3 4">CCUG 48205</strain>
    </source>
</reference>
<accession>A0A246IU94</accession>
<dbReference type="EMBL" id="NIOF01000019">
    <property type="protein sequence ID" value="OWQ83792.1"/>
    <property type="molecule type" value="Genomic_DNA"/>
</dbReference>
<dbReference type="PANTHER" id="PTHR11365:SF10">
    <property type="entry name" value="HYDANTOINASE_OXOPROLINASE"/>
    <property type="match status" value="1"/>
</dbReference>
<dbReference type="InterPro" id="IPR043129">
    <property type="entry name" value="ATPase_NBD"/>
</dbReference>
<name>A0A246IU94_9BURK</name>
<proteinExistence type="predicted"/>
<dbReference type="InterPro" id="IPR045079">
    <property type="entry name" value="Oxoprolinase-like"/>
</dbReference>